<sequence length="253" mass="28326">MKKVMLNEMTALEVQELLKNADQVTAIVTFGSCESHGWHCCLGPDFFVPSEVAKRVAQKLNNVVVLPCVPFGTSIHYNSYPMSITLRYETEIAIAEDIFESLINNGIKHIYILNGHDGNIPALEIAAHKVKDRHREAKFLYLPDWWTKVGPIMGDRFEVWNGLGHGGEGETSIMMALRPELVKLEDAVSQVPENVIKINEKVDIIWDIKELTATGATGDPTKASIKKGEQMLEIFVDLVASAIEEMNSRGWEY</sequence>
<dbReference type="GO" id="GO:0046872">
    <property type="term" value="F:metal ion binding"/>
    <property type="evidence" value="ECO:0007669"/>
    <property type="project" value="UniProtKB-KW"/>
</dbReference>
<evidence type="ECO:0000313" key="7">
    <source>
        <dbReference type="EMBL" id="UYO63342.1"/>
    </source>
</evidence>
<evidence type="ECO:0000313" key="6">
    <source>
        <dbReference type="EMBL" id="OFV72280.1"/>
    </source>
</evidence>
<dbReference type="Gene3D" id="3.40.50.10310">
    <property type="entry name" value="Creatininase"/>
    <property type="match status" value="1"/>
</dbReference>
<protein>
    <submittedName>
        <fullName evidence="7">Creatininase family protein</fullName>
    </submittedName>
    <submittedName>
        <fullName evidence="6">Creatinine amidohydrolase</fullName>
        <ecNumber evidence="6">3.5.2.10</ecNumber>
    </submittedName>
</protein>
<dbReference type="GO" id="GO:0016811">
    <property type="term" value="F:hydrolase activity, acting on carbon-nitrogen (but not peptide) bonds, in linear amides"/>
    <property type="evidence" value="ECO:0007669"/>
    <property type="project" value="TreeGrafter"/>
</dbReference>
<accession>A0A1F2PLG9</accession>
<dbReference type="InterPro" id="IPR003785">
    <property type="entry name" value="Creatininase/forma_Hydrolase"/>
</dbReference>
<organism evidence="6 8">
    <name type="scientific">Acetobacterium wieringae</name>
    <dbReference type="NCBI Taxonomy" id="52694"/>
    <lineage>
        <taxon>Bacteria</taxon>
        <taxon>Bacillati</taxon>
        <taxon>Bacillota</taxon>
        <taxon>Clostridia</taxon>
        <taxon>Eubacteriales</taxon>
        <taxon>Eubacteriaceae</taxon>
        <taxon>Acetobacterium</taxon>
    </lineage>
</organism>
<name>A0A1F2PLG9_9FIRM</name>
<dbReference type="RefSeq" id="WP_070369564.1">
    <property type="nucleotide sequence ID" value="NZ_CABIIK010000010.1"/>
</dbReference>
<comment type="similarity">
    <text evidence="5">Belongs to the creatininase superfamily.</text>
</comment>
<reference evidence="6 8" key="1">
    <citation type="submission" date="2015-09" db="EMBL/GenBank/DDBJ databases">
        <title>Genome sequence of Acetobacterium wieringae DSM 1911.</title>
        <authorList>
            <person name="Poehlein A."/>
            <person name="Bengelsdorf F.R."/>
            <person name="Schiel-Bengelsdorf B."/>
            <person name="Duerre P."/>
            <person name="Daniel R."/>
        </authorList>
    </citation>
    <scope>NUCLEOTIDE SEQUENCE [LARGE SCALE GENOMIC DNA]</scope>
    <source>
        <strain evidence="6 8">DSM 1911</strain>
    </source>
</reference>
<dbReference type="PROSITE" id="PS51257">
    <property type="entry name" value="PROKAR_LIPOPROTEIN"/>
    <property type="match status" value="1"/>
</dbReference>
<dbReference type="STRING" id="52694.ACWI_01910"/>
<dbReference type="Proteomes" id="UP000176244">
    <property type="component" value="Unassembled WGS sequence"/>
</dbReference>
<keyword evidence="4" id="KW-0862">Zinc</keyword>
<dbReference type="GO" id="GO:0009231">
    <property type="term" value="P:riboflavin biosynthetic process"/>
    <property type="evidence" value="ECO:0007669"/>
    <property type="project" value="TreeGrafter"/>
</dbReference>
<evidence type="ECO:0000256" key="4">
    <source>
        <dbReference type="ARBA" id="ARBA00022833"/>
    </source>
</evidence>
<keyword evidence="3 6" id="KW-0378">Hydrolase</keyword>
<dbReference type="PANTHER" id="PTHR35005:SF1">
    <property type="entry name" value="2-AMINO-5-FORMYLAMINO-6-RIBOSYLAMINOPYRIMIDIN-4(3H)-ONE 5'-MONOPHOSPHATE DEFORMYLASE"/>
    <property type="match status" value="1"/>
</dbReference>
<gene>
    <name evidence="6" type="primary">crnA</name>
    <name evidence="6" type="ORF">ACWI_01910</name>
    <name evidence="7" type="ORF">LNN31_02530</name>
</gene>
<evidence type="ECO:0000313" key="9">
    <source>
        <dbReference type="Proteomes" id="UP001163550"/>
    </source>
</evidence>
<dbReference type="SUPFAM" id="SSF102215">
    <property type="entry name" value="Creatininase"/>
    <property type="match status" value="1"/>
</dbReference>
<dbReference type="OrthoDB" id="9801445at2"/>
<dbReference type="EC" id="3.5.2.10" evidence="6"/>
<evidence type="ECO:0000313" key="8">
    <source>
        <dbReference type="Proteomes" id="UP000176244"/>
    </source>
</evidence>
<proteinExistence type="inferred from homology"/>
<keyword evidence="2" id="KW-0479">Metal-binding</keyword>
<evidence type="ECO:0000256" key="3">
    <source>
        <dbReference type="ARBA" id="ARBA00022801"/>
    </source>
</evidence>
<dbReference type="InterPro" id="IPR024087">
    <property type="entry name" value="Creatininase-like_sf"/>
</dbReference>
<dbReference type="EMBL" id="CP087994">
    <property type="protein sequence ID" value="UYO63342.1"/>
    <property type="molecule type" value="Genomic_DNA"/>
</dbReference>
<dbReference type="AlphaFoldDB" id="A0A1F2PLG9"/>
<evidence type="ECO:0000256" key="5">
    <source>
        <dbReference type="ARBA" id="ARBA00024029"/>
    </source>
</evidence>
<dbReference type="GO" id="GO:0047789">
    <property type="term" value="F:creatininase activity"/>
    <property type="evidence" value="ECO:0007669"/>
    <property type="project" value="UniProtKB-EC"/>
</dbReference>
<dbReference type="PANTHER" id="PTHR35005">
    <property type="entry name" value="3-DEHYDRO-SCYLLO-INOSOSE HYDROLASE"/>
    <property type="match status" value="1"/>
</dbReference>
<evidence type="ECO:0000256" key="1">
    <source>
        <dbReference type="ARBA" id="ARBA00001947"/>
    </source>
</evidence>
<dbReference type="Pfam" id="PF02633">
    <property type="entry name" value="Creatininase"/>
    <property type="match status" value="1"/>
</dbReference>
<keyword evidence="9" id="KW-1185">Reference proteome</keyword>
<dbReference type="EMBL" id="LKEU01000010">
    <property type="protein sequence ID" value="OFV72280.1"/>
    <property type="molecule type" value="Genomic_DNA"/>
</dbReference>
<evidence type="ECO:0000256" key="2">
    <source>
        <dbReference type="ARBA" id="ARBA00022723"/>
    </source>
</evidence>
<comment type="cofactor">
    <cofactor evidence="1">
        <name>Zn(2+)</name>
        <dbReference type="ChEBI" id="CHEBI:29105"/>
    </cofactor>
</comment>
<dbReference type="Proteomes" id="UP001163550">
    <property type="component" value="Chromosome"/>
</dbReference>
<reference evidence="7" key="2">
    <citation type="submission" date="2021-11" db="EMBL/GenBank/DDBJ databases">
        <title>Isoprene-degrading acetogen.</title>
        <authorList>
            <person name="Yang Y."/>
            <person name="Jin H."/>
            <person name="Yan J."/>
        </authorList>
    </citation>
    <scope>NUCLEOTIDE SEQUENCE</scope>
    <source>
        <strain evidence="7">Berkeley</strain>
    </source>
</reference>